<evidence type="ECO:0000313" key="4">
    <source>
        <dbReference type="Proteomes" id="UP000046393"/>
    </source>
</evidence>
<dbReference type="InterPro" id="IPR023214">
    <property type="entry name" value="HAD_sf"/>
</dbReference>
<dbReference type="InterPro" id="IPR036412">
    <property type="entry name" value="HAD-like_sf"/>
</dbReference>
<keyword evidence="4" id="KW-1185">Reference proteome</keyword>
<dbReference type="AlphaFoldDB" id="A0A0N5B021"/>
<dbReference type="SUPFAM" id="SSF56784">
    <property type="entry name" value="HAD-like"/>
    <property type="match status" value="1"/>
</dbReference>
<dbReference type="Gene3D" id="3.40.50.1000">
    <property type="entry name" value="HAD superfamily/HAD-like"/>
    <property type="match status" value="1"/>
</dbReference>
<dbReference type="Gene3D" id="1.20.58.1800">
    <property type="match status" value="1"/>
</dbReference>
<accession>A0A0N5B021</accession>
<protein>
    <submittedName>
        <fullName evidence="5">T6PP_N domain-containing protein</fullName>
    </submittedName>
</protein>
<reference evidence="5" key="1">
    <citation type="submission" date="2016-04" db="UniProtKB">
        <authorList>
            <consortium name="WormBaseParasite"/>
        </authorList>
    </citation>
    <scope>IDENTIFICATION</scope>
</reference>
<proteinExistence type="predicted"/>
<evidence type="ECO:0000259" key="2">
    <source>
        <dbReference type="Pfam" id="PF18572"/>
    </source>
</evidence>
<dbReference type="Proteomes" id="UP000046393">
    <property type="component" value="Unplaced"/>
</dbReference>
<dbReference type="InterPro" id="IPR049063">
    <property type="entry name" value="T6PP_C"/>
</dbReference>
<feature type="compositionally biased region" description="Basic and acidic residues" evidence="1">
    <location>
        <begin position="1"/>
        <end position="25"/>
    </location>
</feature>
<organism evidence="4 5">
    <name type="scientific">Syphacia muris</name>
    <dbReference type="NCBI Taxonomy" id="451379"/>
    <lineage>
        <taxon>Eukaryota</taxon>
        <taxon>Metazoa</taxon>
        <taxon>Ecdysozoa</taxon>
        <taxon>Nematoda</taxon>
        <taxon>Chromadorea</taxon>
        <taxon>Rhabditida</taxon>
        <taxon>Spirurina</taxon>
        <taxon>Oxyuridomorpha</taxon>
        <taxon>Oxyuroidea</taxon>
        <taxon>Oxyuridae</taxon>
        <taxon>Syphacia</taxon>
    </lineage>
</organism>
<evidence type="ECO:0000313" key="5">
    <source>
        <dbReference type="WBParaSite" id="SMUV_0001061001-mRNA-1"/>
    </source>
</evidence>
<dbReference type="Pfam" id="PF21141">
    <property type="entry name" value="T6PP_C"/>
    <property type="match status" value="1"/>
</dbReference>
<evidence type="ECO:0000259" key="3">
    <source>
        <dbReference type="Pfam" id="PF21141"/>
    </source>
</evidence>
<evidence type="ECO:0000256" key="1">
    <source>
        <dbReference type="SAM" id="MobiDB-lite"/>
    </source>
</evidence>
<feature type="domain" description="Trehalose-6-phosphate phosphatase helical bundle" evidence="2">
    <location>
        <begin position="34"/>
        <end position="123"/>
    </location>
</feature>
<dbReference type="WBParaSite" id="SMUV_0001061001-mRNA-1">
    <property type="protein sequence ID" value="SMUV_0001061001-mRNA-1"/>
    <property type="gene ID" value="SMUV_0001061001"/>
</dbReference>
<feature type="domain" description="Trehalose-6-phosphate phosphatase C-terminal" evidence="3">
    <location>
        <begin position="179"/>
        <end position="446"/>
    </location>
</feature>
<feature type="region of interest" description="Disordered" evidence="1">
    <location>
        <begin position="1"/>
        <end position="29"/>
    </location>
</feature>
<dbReference type="Pfam" id="PF18572">
    <property type="entry name" value="T6PP_N"/>
    <property type="match status" value="1"/>
</dbReference>
<dbReference type="InterPro" id="IPR041064">
    <property type="entry name" value="T6PP_helical"/>
</dbReference>
<name>A0A0N5B021_9BILA</name>
<dbReference type="STRING" id="451379.A0A0N5B021"/>
<sequence>MIKEDSHSISEKQCCNDKGKTDDGGNKASLPVQSVEEFKEMMYKMQGARRLIVGALLRNAPIKNEWEEVLHSTYMTLIDSCTQGFQCRVHTSHSELLLNIRDEITGLAKDLKFLELLHEGFHKLPKSSTAEVLSCIDLSLMLEPYHPVSTTAFHDEQCATVNFLREFVALNTDGKKPIFVTDWDGTMKDYCSQYITNLQPIYSAVGMTRFLERFTRLSAVLTAGPLSGIGILHLTAMPINGPVLFSGSWGREWYLNGKRVVHTDGISDEGFSALEMMEKEVDSLLRTDDYSVFEMVGSGVQRKVDRLTLGVQTVCGHVPPELSRRYQEEIKKRVHRVDPENHILVFNPSTSLEVEVVAHNSGTVWNKADGVDRVIIEMNDSLEGPGKVLICGDTRSDLPMVKRAAARNPDGVMAIFVGLNEELRDEVRDIVGDDCRCCFVSCPDVIHASMALLLNEDIHGTM</sequence>
<dbReference type="Gene3D" id="3.30.70.3080">
    <property type="match status" value="1"/>
</dbReference>